<dbReference type="EMBL" id="JACAZE010000026">
    <property type="protein sequence ID" value="KAF7290453.1"/>
    <property type="molecule type" value="Genomic_DNA"/>
</dbReference>
<feature type="region of interest" description="Disordered" evidence="1">
    <location>
        <begin position="325"/>
        <end position="436"/>
    </location>
</feature>
<sequence length="543" mass="60488">MKIEEPADTQVPGPHSRLRCSPMKPKRSPSPELLPPPPSKTSPAEKSRRDRALCRLLHARGWSIAEITRHTPMSGGTISRAVKNVHDTGRVVNGARVYEQNRDDEAADGQLVDGEKLAELIELEQGLGIGVPVECESDSNSESESEPPLAMALVGRRPAARSQSFSPRIVEEDLDSTTPPNSSETRQRQRRALCRILYKRGWSKSDISKKAKIPPATIFDAIRNVLRTRSGIQSPRDDEALDEQVVDDEIMQRMLALESSNDKLNSESQSSSFGTKSRRRKMDESNNIARPRCSKFPKLELGERALCRILRNEYHWKFNDIAFALGRPRPGGRSPILNAVHGRPRRENGQEVTDDPSKDYDHVDRRLLTKLVGEAPKNSTGPQRARPRRELSVEIPPPKRRIESSSRAGVGPQRTTRRSAAETPHPYSRGHSARFPSIRAPIPQAYVGTTTEEASIPNLRDFLANVKPTIDLSHLEEIFVARGLRTVQHLKDMNSWKEDDVEKALQRLFGAGCAPGSPFGRSGPGLSDFELIALCQAIRALED</sequence>
<accession>A0A8H6S187</accession>
<dbReference type="OrthoDB" id="3124767at2759"/>
<protein>
    <submittedName>
        <fullName evidence="2">Uncharacterized protein</fullName>
    </submittedName>
</protein>
<dbReference type="AlphaFoldDB" id="A0A8H6S187"/>
<keyword evidence="3" id="KW-1185">Reference proteome</keyword>
<organism evidence="2 3">
    <name type="scientific">Mycena chlorophos</name>
    <name type="common">Agaric fungus</name>
    <name type="synonym">Agaricus chlorophos</name>
    <dbReference type="NCBI Taxonomy" id="658473"/>
    <lineage>
        <taxon>Eukaryota</taxon>
        <taxon>Fungi</taxon>
        <taxon>Dikarya</taxon>
        <taxon>Basidiomycota</taxon>
        <taxon>Agaricomycotina</taxon>
        <taxon>Agaricomycetes</taxon>
        <taxon>Agaricomycetidae</taxon>
        <taxon>Agaricales</taxon>
        <taxon>Marasmiineae</taxon>
        <taxon>Mycenaceae</taxon>
        <taxon>Mycena</taxon>
    </lineage>
</organism>
<gene>
    <name evidence="2" type="ORF">HMN09_01303600</name>
</gene>
<feature type="compositionally biased region" description="Acidic residues" evidence="1">
    <location>
        <begin position="135"/>
        <end position="145"/>
    </location>
</feature>
<feature type="compositionally biased region" description="Basic and acidic residues" evidence="1">
    <location>
        <begin position="345"/>
        <end position="367"/>
    </location>
</feature>
<proteinExistence type="predicted"/>
<comment type="caution">
    <text evidence="2">The sequence shown here is derived from an EMBL/GenBank/DDBJ whole genome shotgun (WGS) entry which is preliminary data.</text>
</comment>
<dbReference type="Proteomes" id="UP000613580">
    <property type="component" value="Unassembled WGS sequence"/>
</dbReference>
<reference evidence="2" key="1">
    <citation type="submission" date="2020-05" db="EMBL/GenBank/DDBJ databases">
        <title>Mycena genomes resolve the evolution of fungal bioluminescence.</title>
        <authorList>
            <person name="Tsai I.J."/>
        </authorList>
    </citation>
    <scope>NUCLEOTIDE SEQUENCE</scope>
    <source>
        <strain evidence="2">110903Hualien_Pintung</strain>
    </source>
</reference>
<feature type="compositionally biased region" description="Polar residues" evidence="1">
    <location>
        <begin position="266"/>
        <end position="275"/>
    </location>
</feature>
<evidence type="ECO:0000313" key="2">
    <source>
        <dbReference type="EMBL" id="KAF7290453.1"/>
    </source>
</evidence>
<evidence type="ECO:0000313" key="3">
    <source>
        <dbReference type="Proteomes" id="UP000613580"/>
    </source>
</evidence>
<evidence type="ECO:0000256" key="1">
    <source>
        <dbReference type="SAM" id="MobiDB-lite"/>
    </source>
</evidence>
<feature type="region of interest" description="Disordered" evidence="1">
    <location>
        <begin position="1"/>
        <end position="49"/>
    </location>
</feature>
<feature type="region of interest" description="Disordered" evidence="1">
    <location>
        <begin position="258"/>
        <end position="289"/>
    </location>
</feature>
<name>A0A8H6S187_MYCCL</name>
<feature type="region of interest" description="Disordered" evidence="1">
    <location>
        <begin position="135"/>
        <end position="189"/>
    </location>
</feature>